<dbReference type="GO" id="GO:0008289">
    <property type="term" value="F:lipid binding"/>
    <property type="evidence" value="ECO:0007669"/>
    <property type="project" value="UniProtKB-KW"/>
</dbReference>
<evidence type="ECO:0000313" key="10">
    <source>
        <dbReference type="EMBL" id="KAK2146795.1"/>
    </source>
</evidence>
<dbReference type="GO" id="GO:0006270">
    <property type="term" value="P:DNA replication initiation"/>
    <property type="evidence" value="ECO:0007669"/>
    <property type="project" value="InterPro"/>
</dbReference>
<dbReference type="PRINTS" id="PR00051">
    <property type="entry name" value="DNAA"/>
</dbReference>
<gene>
    <name evidence="10" type="ORF">LSH36_583g01215</name>
</gene>
<dbReference type="InterPro" id="IPR013317">
    <property type="entry name" value="DnaA_dom"/>
</dbReference>
<comment type="similarity">
    <text evidence="1">Belongs to the DnaA family.</text>
</comment>
<dbReference type="Gene3D" id="3.40.50.300">
    <property type="entry name" value="P-loop containing nucleotide triphosphate hydrolases"/>
    <property type="match status" value="1"/>
</dbReference>
<dbReference type="HAMAP" id="MF_00377">
    <property type="entry name" value="DnaA_bact"/>
    <property type="match status" value="1"/>
</dbReference>
<keyword evidence="3" id="KW-0235">DNA replication</keyword>
<dbReference type="Proteomes" id="UP001208570">
    <property type="component" value="Unassembled WGS sequence"/>
</dbReference>
<keyword evidence="2" id="KW-0963">Cytoplasm</keyword>
<dbReference type="Pfam" id="PF08299">
    <property type="entry name" value="Bac_DnaA_C"/>
    <property type="match status" value="1"/>
</dbReference>
<keyword evidence="6" id="KW-0446">Lipid-binding</keyword>
<proteinExistence type="inferred from homology"/>
<sequence>MWLKYAKYHSAQDDQIILSVPSTFYKDQIKQRYLDILIEKLSSFTGEKISIDFIIEKTKKTTSTYNTHQKTIKSTSDQYKEYAKRAGINIRYTFKNFVLGDNNRFAANASISISRNPGKTYNPCLIYGGVGLGKTHLLHAVGGEIIKCFPSMKVVYVTAENFTNEFISLIKENRVHHFKEKYRKTDALLIDDIHFLQKKKETQEELFHTFNVLFENKKQMVFTCDRPVTEIKDITERLQNRFTRGLTVDLQPPSTETAIAILRKKMVEYEARVSDEVLNLICQKITTNVRDIEAALIKIIAYTNLVNEKITIDLAKEILKDRFTRVNKKQILIQDIQIAVASYFNISTSDLKGKRKNRSVVLPRQIAMYIARELTDASMTDIGLEFGGRDHTTVIHACQRVENQKISDPSIETSIENLKIIIKEEK</sequence>
<dbReference type="InterPro" id="IPR001957">
    <property type="entry name" value="Chromosome_initiator_DnaA"/>
</dbReference>
<dbReference type="FunFam" id="3.40.50.300:FF:000668">
    <property type="entry name" value="Chromosomal replication initiator protein DnaA"/>
    <property type="match status" value="1"/>
</dbReference>
<evidence type="ECO:0000313" key="11">
    <source>
        <dbReference type="Proteomes" id="UP001208570"/>
    </source>
</evidence>
<dbReference type="PROSITE" id="PS01008">
    <property type="entry name" value="DNAA"/>
    <property type="match status" value="1"/>
</dbReference>
<dbReference type="GO" id="GO:0005524">
    <property type="term" value="F:ATP binding"/>
    <property type="evidence" value="ECO:0007669"/>
    <property type="project" value="UniProtKB-KW"/>
</dbReference>
<dbReference type="PANTHER" id="PTHR30050:SF2">
    <property type="entry name" value="CHROMOSOMAL REPLICATION INITIATOR PROTEIN DNAA"/>
    <property type="match status" value="1"/>
</dbReference>
<evidence type="ECO:0000256" key="5">
    <source>
        <dbReference type="ARBA" id="ARBA00022840"/>
    </source>
</evidence>
<dbReference type="AlphaFoldDB" id="A0AAD9J6Y3"/>
<dbReference type="Gene3D" id="3.30.300.180">
    <property type="match status" value="1"/>
</dbReference>
<dbReference type="NCBIfam" id="TIGR00362">
    <property type="entry name" value="DnaA"/>
    <property type="match status" value="1"/>
</dbReference>
<dbReference type="EMBL" id="JAODUP010000583">
    <property type="protein sequence ID" value="KAK2146795.1"/>
    <property type="molecule type" value="Genomic_DNA"/>
</dbReference>
<dbReference type="InterPro" id="IPR027417">
    <property type="entry name" value="P-loop_NTPase"/>
</dbReference>
<evidence type="ECO:0000259" key="8">
    <source>
        <dbReference type="SMART" id="SM00382"/>
    </source>
</evidence>
<dbReference type="InterPro" id="IPR013159">
    <property type="entry name" value="DnaA_C"/>
</dbReference>
<organism evidence="10 11">
    <name type="scientific">Paralvinella palmiformis</name>
    <dbReference type="NCBI Taxonomy" id="53620"/>
    <lineage>
        <taxon>Eukaryota</taxon>
        <taxon>Metazoa</taxon>
        <taxon>Spiralia</taxon>
        <taxon>Lophotrochozoa</taxon>
        <taxon>Annelida</taxon>
        <taxon>Polychaeta</taxon>
        <taxon>Sedentaria</taxon>
        <taxon>Canalipalpata</taxon>
        <taxon>Terebellida</taxon>
        <taxon>Terebelliformia</taxon>
        <taxon>Alvinellidae</taxon>
        <taxon>Paralvinella</taxon>
    </lineage>
</organism>
<dbReference type="Gene3D" id="1.10.1750.10">
    <property type="match status" value="1"/>
</dbReference>
<dbReference type="InterPro" id="IPR010921">
    <property type="entry name" value="Trp_repressor/repl_initiator"/>
</dbReference>
<dbReference type="Gene3D" id="1.10.8.60">
    <property type="match status" value="1"/>
</dbReference>
<evidence type="ECO:0008006" key="12">
    <source>
        <dbReference type="Google" id="ProtNLM"/>
    </source>
</evidence>
<dbReference type="InterPro" id="IPR003593">
    <property type="entry name" value="AAA+_ATPase"/>
</dbReference>
<evidence type="ECO:0000256" key="4">
    <source>
        <dbReference type="ARBA" id="ARBA00022741"/>
    </source>
</evidence>
<dbReference type="CDD" id="cd06571">
    <property type="entry name" value="Bac_DnaA_C"/>
    <property type="match status" value="1"/>
</dbReference>
<dbReference type="PANTHER" id="PTHR30050">
    <property type="entry name" value="CHROMOSOMAL REPLICATION INITIATOR PROTEIN DNAA"/>
    <property type="match status" value="1"/>
</dbReference>
<dbReference type="GO" id="GO:0006275">
    <property type="term" value="P:regulation of DNA replication"/>
    <property type="evidence" value="ECO:0007669"/>
    <property type="project" value="InterPro"/>
</dbReference>
<dbReference type="SUPFAM" id="SSF48295">
    <property type="entry name" value="TrpR-like"/>
    <property type="match status" value="1"/>
</dbReference>
<dbReference type="Pfam" id="PF00308">
    <property type="entry name" value="Bac_DnaA"/>
    <property type="match status" value="1"/>
</dbReference>
<dbReference type="Pfam" id="PF11638">
    <property type="entry name" value="DnaA_N"/>
    <property type="match status" value="1"/>
</dbReference>
<dbReference type="SUPFAM" id="SSF52540">
    <property type="entry name" value="P-loop containing nucleoside triphosphate hydrolases"/>
    <property type="match status" value="1"/>
</dbReference>
<dbReference type="SMART" id="SM00382">
    <property type="entry name" value="AAA"/>
    <property type="match status" value="1"/>
</dbReference>
<evidence type="ECO:0000256" key="2">
    <source>
        <dbReference type="ARBA" id="ARBA00022490"/>
    </source>
</evidence>
<keyword evidence="11" id="KW-1185">Reference proteome</keyword>
<dbReference type="CDD" id="cd00009">
    <property type="entry name" value="AAA"/>
    <property type="match status" value="1"/>
</dbReference>
<keyword evidence="5" id="KW-0067">ATP-binding</keyword>
<keyword evidence="4" id="KW-0547">Nucleotide-binding</keyword>
<dbReference type="InterPro" id="IPR020591">
    <property type="entry name" value="Chromosome_initiator_DnaA-like"/>
</dbReference>
<keyword evidence="7" id="KW-0238">DNA-binding</keyword>
<comment type="caution">
    <text evidence="10">The sequence shown here is derived from an EMBL/GenBank/DDBJ whole genome shotgun (WGS) entry which is preliminary data.</text>
</comment>
<feature type="domain" description="AAA+ ATPase" evidence="8">
    <location>
        <begin position="120"/>
        <end position="252"/>
    </location>
</feature>
<evidence type="ECO:0000256" key="7">
    <source>
        <dbReference type="ARBA" id="ARBA00023125"/>
    </source>
</evidence>
<reference evidence="10" key="1">
    <citation type="journal article" date="2023" name="Mol. Biol. Evol.">
        <title>Third-Generation Sequencing Reveals the Adaptive Role of the Epigenome in Three Deep-Sea Polychaetes.</title>
        <authorList>
            <person name="Perez M."/>
            <person name="Aroh O."/>
            <person name="Sun Y."/>
            <person name="Lan Y."/>
            <person name="Juniper S.K."/>
            <person name="Young C.R."/>
            <person name="Angers B."/>
            <person name="Qian P.Y."/>
        </authorList>
    </citation>
    <scope>NUCLEOTIDE SEQUENCE</scope>
    <source>
        <strain evidence="10">P08H-3</strain>
    </source>
</reference>
<dbReference type="GO" id="GO:0005886">
    <property type="term" value="C:plasma membrane"/>
    <property type="evidence" value="ECO:0007669"/>
    <property type="project" value="TreeGrafter"/>
</dbReference>
<feature type="domain" description="Chromosomal replication initiator DnaA C-terminal" evidence="9">
    <location>
        <begin position="332"/>
        <end position="401"/>
    </location>
</feature>
<protein>
    <recommendedName>
        <fullName evidence="12">Chromosomal replication initiator protein DnaA</fullName>
    </recommendedName>
</protein>
<evidence type="ECO:0000259" key="9">
    <source>
        <dbReference type="SMART" id="SM00760"/>
    </source>
</evidence>
<dbReference type="GO" id="GO:0003688">
    <property type="term" value="F:DNA replication origin binding"/>
    <property type="evidence" value="ECO:0007669"/>
    <property type="project" value="InterPro"/>
</dbReference>
<evidence type="ECO:0000256" key="1">
    <source>
        <dbReference type="ARBA" id="ARBA00006583"/>
    </source>
</evidence>
<accession>A0AAD9J6Y3</accession>
<dbReference type="InterPro" id="IPR038454">
    <property type="entry name" value="DnaA_N_sf"/>
</dbReference>
<name>A0AAD9J6Y3_9ANNE</name>
<evidence type="ECO:0000256" key="6">
    <source>
        <dbReference type="ARBA" id="ARBA00023121"/>
    </source>
</evidence>
<evidence type="ECO:0000256" key="3">
    <source>
        <dbReference type="ARBA" id="ARBA00022705"/>
    </source>
</evidence>
<dbReference type="InterPro" id="IPR018312">
    <property type="entry name" value="Chromosome_initiator_DnaA_CS"/>
</dbReference>
<dbReference type="InterPro" id="IPR024633">
    <property type="entry name" value="DnaA_N_dom"/>
</dbReference>
<dbReference type="SMART" id="SM00760">
    <property type="entry name" value="Bac_DnaA_C"/>
    <property type="match status" value="1"/>
</dbReference>